<proteinExistence type="predicted"/>
<protein>
    <submittedName>
        <fullName evidence="2">Uncharacterized protein</fullName>
    </submittedName>
</protein>
<evidence type="ECO:0000256" key="1">
    <source>
        <dbReference type="SAM" id="Phobius"/>
    </source>
</evidence>
<feature type="transmembrane region" description="Helical" evidence="1">
    <location>
        <begin position="6"/>
        <end position="24"/>
    </location>
</feature>
<evidence type="ECO:0000313" key="2">
    <source>
        <dbReference type="EMBL" id="KAE8146270.1"/>
    </source>
</evidence>
<keyword evidence="1" id="KW-1133">Transmembrane helix</keyword>
<reference evidence="2 3" key="1">
    <citation type="submission" date="2019-04" db="EMBL/GenBank/DDBJ databases">
        <title>Friends and foes A comparative genomics study of 23 Aspergillus species from section Flavi.</title>
        <authorList>
            <consortium name="DOE Joint Genome Institute"/>
            <person name="Kjaerbolling I."/>
            <person name="Vesth T."/>
            <person name="Frisvad J.C."/>
            <person name="Nybo J.L."/>
            <person name="Theobald S."/>
            <person name="Kildgaard S."/>
            <person name="Isbrandt T."/>
            <person name="Kuo A."/>
            <person name="Sato A."/>
            <person name="Lyhne E.K."/>
            <person name="Kogle M.E."/>
            <person name="Wiebenga A."/>
            <person name="Kun R.S."/>
            <person name="Lubbers R.J."/>
            <person name="Makela M.R."/>
            <person name="Barry K."/>
            <person name="Chovatia M."/>
            <person name="Clum A."/>
            <person name="Daum C."/>
            <person name="Haridas S."/>
            <person name="He G."/>
            <person name="LaButti K."/>
            <person name="Lipzen A."/>
            <person name="Mondo S."/>
            <person name="Riley R."/>
            <person name="Salamov A."/>
            <person name="Simmons B.A."/>
            <person name="Magnuson J.K."/>
            <person name="Henrissat B."/>
            <person name="Mortensen U.H."/>
            <person name="Larsen T.O."/>
            <person name="Devries R.P."/>
            <person name="Grigoriev I.V."/>
            <person name="Machida M."/>
            <person name="Baker S.E."/>
            <person name="Andersen M.R."/>
        </authorList>
    </citation>
    <scope>NUCLEOTIDE SEQUENCE [LARGE SCALE GENOMIC DNA]</scope>
    <source>
        <strain evidence="2 3">IBT 18842</strain>
    </source>
</reference>
<organism evidence="2 3">
    <name type="scientific">Aspergillus avenaceus</name>
    <dbReference type="NCBI Taxonomy" id="36643"/>
    <lineage>
        <taxon>Eukaryota</taxon>
        <taxon>Fungi</taxon>
        <taxon>Dikarya</taxon>
        <taxon>Ascomycota</taxon>
        <taxon>Pezizomycotina</taxon>
        <taxon>Eurotiomycetes</taxon>
        <taxon>Eurotiomycetidae</taxon>
        <taxon>Eurotiales</taxon>
        <taxon>Aspergillaceae</taxon>
        <taxon>Aspergillus</taxon>
        <taxon>Aspergillus subgen. Circumdati</taxon>
    </lineage>
</organism>
<dbReference type="Proteomes" id="UP000325780">
    <property type="component" value="Unassembled WGS sequence"/>
</dbReference>
<accession>A0A5N6TJ45</accession>
<dbReference type="EMBL" id="ML742274">
    <property type="protein sequence ID" value="KAE8146270.1"/>
    <property type="molecule type" value="Genomic_DNA"/>
</dbReference>
<keyword evidence="1" id="KW-0812">Transmembrane</keyword>
<keyword evidence="1" id="KW-0472">Membrane</keyword>
<feature type="transmembrane region" description="Helical" evidence="1">
    <location>
        <begin position="58"/>
        <end position="83"/>
    </location>
</feature>
<dbReference type="AlphaFoldDB" id="A0A5N6TJ45"/>
<evidence type="ECO:0000313" key="3">
    <source>
        <dbReference type="Proteomes" id="UP000325780"/>
    </source>
</evidence>
<gene>
    <name evidence="2" type="ORF">BDV25DRAFT_53530</name>
</gene>
<keyword evidence="3" id="KW-1185">Reference proteome</keyword>
<sequence>MLDLGVPVRLVVGVTFLIPLARCGKRHLDRLSFLCFFDSSPRGVSVGQACTQLTRFPYLVCCFCCLHFLCVLVVSFLQLYPIFLAPS</sequence>
<name>A0A5N6TJ45_ASPAV</name>